<evidence type="ECO:0000256" key="3">
    <source>
        <dbReference type="ARBA" id="ARBA00022679"/>
    </source>
</evidence>
<organism evidence="10 11">
    <name type="scientific">Sporichthya brevicatena</name>
    <dbReference type="NCBI Taxonomy" id="171442"/>
    <lineage>
        <taxon>Bacteria</taxon>
        <taxon>Bacillati</taxon>
        <taxon>Actinomycetota</taxon>
        <taxon>Actinomycetes</taxon>
        <taxon>Sporichthyales</taxon>
        <taxon>Sporichthyaceae</taxon>
        <taxon>Sporichthya</taxon>
    </lineage>
</organism>
<evidence type="ECO:0000256" key="2">
    <source>
        <dbReference type="ARBA" id="ARBA00022475"/>
    </source>
</evidence>
<keyword evidence="3" id="KW-0808">Transferase</keyword>
<dbReference type="EMBL" id="BAAAHE010000007">
    <property type="protein sequence ID" value="GAA0607050.1"/>
    <property type="molecule type" value="Genomic_DNA"/>
</dbReference>
<dbReference type="Pfam" id="PF09594">
    <property type="entry name" value="GT87"/>
    <property type="match status" value="1"/>
</dbReference>
<evidence type="ECO:0000256" key="9">
    <source>
        <dbReference type="SAM" id="Phobius"/>
    </source>
</evidence>
<dbReference type="InterPro" id="IPR018584">
    <property type="entry name" value="GT87"/>
</dbReference>
<keyword evidence="5 9" id="KW-1133">Transmembrane helix</keyword>
<evidence type="ECO:0000256" key="8">
    <source>
        <dbReference type="SAM" id="MobiDB-lite"/>
    </source>
</evidence>
<feature type="transmembrane region" description="Helical" evidence="9">
    <location>
        <begin position="222"/>
        <end position="255"/>
    </location>
</feature>
<evidence type="ECO:0000256" key="4">
    <source>
        <dbReference type="ARBA" id="ARBA00022692"/>
    </source>
</evidence>
<keyword evidence="6 9" id="KW-0472">Membrane</keyword>
<evidence type="ECO:0000313" key="10">
    <source>
        <dbReference type="EMBL" id="GAA0607050.1"/>
    </source>
</evidence>
<feature type="transmembrane region" description="Helical" evidence="9">
    <location>
        <begin position="344"/>
        <end position="362"/>
    </location>
</feature>
<dbReference type="Proteomes" id="UP001500957">
    <property type="component" value="Unassembled WGS sequence"/>
</dbReference>
<sequence>MTVRQRAAVAVLAFVGSVVAEVGALRVGAPNADSVERMLTWYASAAVLFVAGAWAVRGLPLRASLSAALAGGALLQVVAVGYSPTTTDDFWRYLWDGKVQAAGIDPYRYTPLDPALAHLRDDELFPPDPRTPEQAAAAVASGRTDACTTRGVPHDCTWINRPHVRTIYPPVAEGSFLLLHVASPEEHRVRALQVALGALAVAVTAALAWARQRAGRDPRAAVWWAWCPVVWLECANNAHIDVLGVLLLVGALGLLAGRRLVAGGALFGAAVAVKLVPVLLVPALLVRRGHRVLAAAAGVFLVGYVPHVAAVGTDVLGYLPGYLEEEGYSGAQRFGTVRLLTPDAAAPAVAVALGVAVAVWVWRRAREVPSAADALLLAGVAFVLVGPSQPWYGLLIVALAALANRPAWLAVAAAAYPVYQAGNLGVDNTAMQQWCYLTAAAVVAVGEAVRRRRGSALTEPPPSSAPPRAPASRPARG</sequence>
<proteinExistence type="inferred from homology"/>
<dbReference type="RefSeq" id="WP_344601494.1">
    <property type="nucleotide sequence ID" value="NZ_BAAAHE010000007.1"/>
</dbReference>
<evidence type="ECO:0000256" key="1">
    <source>
        <dbReference type="ARBA" id="ARBA00004651"/>
    </source>
</evidence>
<keyword evidence="2" id="KW-1003">Cell membrane</keyword>
<name>A0ABN1G9S9_9ACTN</name>
<feature type="transmembrane region" description="Helical" evidence="9">
    <location>
        <begin position="374"/>
        <end position="402"/>
    </location>
</feature>
<evidence type="ECO:0000313" key="11">
    <source>
        <dbReference type="Proteomes" id="UP001500957"/>
    </source>
</evidence>
<comment type="caution">
    <text evidence="10">The sequence shown here is derived from an EMBL/GenBank/DDBJ whole genome shotgun (WGS) entry which is preliminary data.</text>
</comment>
<protein>
    <recommendedName>
        <fullName evidence="12">DUF2029 domain-containing protein</fullName>
    </recommendedName>
</protein>
<comment type="subcellular location">
    <subcellularLocation>
        <location evidence="1">Cell membrane</location>
        <topology evidence="1">Multi-pass membrane protein</topology>
    </subcellularLocation>
</comment>
<evidence type="ECO:0000256" key="6">
    <source>
        <dbReference type="ARBA" id="ARBA00023136"/>
    </source>
</evidence>
<feature type="transmembrane region" description="Helical" evidence="9">
    <location>
        <begin position="39"/>
        <end position="56"/>
    </location>
</feature>
<keyword evidence="4 9" id="KW-0812">Transmembrane</keyword>
<reference evidence="10 11" key="1">
    <citation type="journal article" date="2019" name="Int. J. Syst. Evol. Microbiol.">
        <title>The Global Catalogue of Microorganisms (GCM) 10K type strain sequencing project: providing services to taxonomists for standard genome sequencing and annotation.</title>
        <authorList>
            <consortium name="The Broad Institute Genomics Platform"/>
            <consortium name="The Broad Institute Genome Sequencing Center for Infectious Disease"/>
            <person name="Wu L."/>
            <person name="Ma J."/>
        </authorList>
    </citation>
    <scope>NUCLEOTIDE SEQUENCE [LARGE SCALE GENOMIC DNA]</scope>
    <source>
        <strain evidence="10 11">JCM 10671</strain>
    </source>
</reference>
<feature type="transmembrane region" description="Helical" evidence="9">
    <location>
        <begin position="261"/>
        <end position="285"/>
    </location>
</feature>
<evidence type="ECO:0000256" key="7">
    <source>
        <dbReference type="ARBA" id="ARBA00024033"/>
    </source>
</evidence>
<evidence type="ECO:0000256" key="5">
    <source>
        <dbReference type="ARBA" id="ARBA00022989"/>
    </source>
</evidence>
<feature type="transmembrane region" description="Helical" evidence="9">
    <location>
        <begin position="292"/>
        <end position="312"/>
    </location>
</feature>
<feature type="transmembrane region" description="Helical" evidence="9">
    <location>
        <begin position="191"/>
        <end position="210"/>
    </location>
</feature>
<feature type="region of interest" description="Disordered" evidence="8">
    <location>
        <begin position="453"/>
        <end position="477"/>
    </location>
</feature>
<feature type="compositionally biased region" description="Pro residues" evidence="8">
    <location>
        <begin position="459"/>
        <end position="469"/>
    </location>
</feature>
<evidence type="ECO:0008006" key="12">
    <source>
        <dbReference type="Google" id="ProtNLM"/>
    </source>
</evidence>
<comment type="similarity">
    <text evidence="7">Belongs to the glycosyltransferase 87 family.</text>
</comment>
<keyword evidence="11" id="KW-1185">Reference proteome</keyword>
<accession>A0ABN1G9S9</accession>
<gene>
    <name evidence="10" type="ORF">GCM10009547_06220</name>
</gene>
<feature type="transmembrane region" description="Helical" evidence="9">
    <location>
        <begin position="63"/>
        <end position="82"/>
    </location>
</feature>